<dbReference type="PANTHER" id="PTHR11319:SF35">
    <property type="entry name" value="OUTER MEMBRANE PROTEIN PMPC-RELATED"/>
    <property type="match status" value="1"/>
</dbReference>
<keyword evidence="3" id="KW-1185">Reference proteome</keyword>
<feature type="transmembrane region" description="Helical" evidence="1">
    <location>
        <begin position="2396"/>
        <end position="2419"/>
    </location>
</feature>
<feature type="transmembrane region" description="Helical" evidence="1">
    <location>
        <begin position="2077"/>
        <end position="2097"/>
    </location>
</feature>
<keyword evidence="1" id="KW-0472">Membrane</keyword>
<reference evidence="3" key="1">
    <citation type="journal article" date="2006" name="PLoS Biol.">
        <title>Macronuclear genome sequence of the ciliate Tetrahymena thermophila, a model eukaryote.</title>
        <authorList>
            <person name="Eisen J.A."/>
            <person name="Coyne R.S."/>
            <person name="Wu M."/>
            <person name="Wu D."/>
            <person name="Thiagarajan M."/>
            <person name="Wortman J.R."/>
            <person name="Badger J.H."/>
            <person name="Ren Q."/>
            <person name="Amedeo P."/>
            <person name="Jones K.M."/>
            <person name="Tallon L.J."/>
            <person name="Delcher A.L."/>
            <person name="Salzberg S.L."/>
            <person name="Silva J.C."/>
            <person name="Haas B.J."/>
            <person name="Majoros W.H."/>
            <person name="Farzad M."/>
            <person name="Carlton J.M."/>
            <person name="Smith R.K. Jr."/>
            <person name="Garg J."/>
            <person name="Pearlman R.E."/>
            <person name="Karrer K.M."/>
            <person name="Sun L."/>
            <person name="Manning G."/>
            <person name="Elde N.C."/>
            <person name="Turkewitz A.P."/>
            <person name="Asai D.J."/>
            <person name="Wilkes D.E."/>
            <person name="Wang Y."/>
            <person name="Cai H."/>
            <person name="Collins K."/>
            <person name="Stewart B.A."/>
            <person name="Lee S.R."/>
            <person name="Wilamowska K."/>
            <person name="Weinberg Z."/>
            <person name="Ruzzo W.L."/>
            <person name="Wloga D."/>
            <person name="Gaertig J."/>
            <person name="Frankel J."/>
            <person name="Tsao C.-C."/>
            <person name="Gorovsky M.A."/>
            <person name="Keeling P.J."/>
            <person name="Waller R.F."/>
            <person name="Patron N.J."/>
            <person name="Cherry J.M."/>
            <person name="Stover N.A."/>
            <person name="Krieger C.J."/>
            <person name="del Toro C."/>
            <person name="Ryder H.F."/>
            <person name="Williamson S.C."/>
            <person name="Barbeau R.A."/>
            <person name="Hamilton E.P."/>
            <person name="Orias E."/>
        </authorList>
    </citation>
    <scope>NUCLEOTIDE SEQUENCE [LARGE SCALE GENOMIC DNA]</scope>
    <source>
        <strain evidence="3">SB210</strain>
    </source>
</reference>
<feature type="transmembrane region" description="Helical" evidence="1">
    <location>
        <begin position="2360"/>
        <end position="2376"/>
    </location>
</feature>
<dbReference type="InterPro" id="IPR011050">
    <property type="entry name" value="Pectin_lyase_fold/virulence"/>
</dbReference>
<keyword evidence="1" id="KW-1133">Transmembrane helix</keyword>
<dbReference type="EMBL" id="GG662225">
    <property type="protein sequence ID" value="EAS07499.2"/>
    <property type="molecule type" value="Genomic_DNA"/>
</dbReference>
<proteinExistence type="predicted"/>
<protein>
    <submittedName>
        <fullName evidence="2">Transmembrane protein, putative</fullName>
    </submittedName>
</protein>
<dbReference type="PANTHER" id="PTHR11319">
    <property type="entry name" value="G PROTEIN-COUPLED RECEPTOR-RELATED"/>
    <property type="match status" value="1"/>
</dbReference>
<evidence type="ECO:0000256" key="1">
    <source>
        <dbReference type="SAM" id="Phobius"/>
    </source>
</evidence>
<dbReference type="InParanoid" id="Q24I98"/>
<sequence>MVEATISSDSSQQNIQFFTTEGYTNFFDNSLGNQKTGVYNQVFQQNTLSFVVVQNEQFCFYQQTQLYLPFYQQAEMYKNIWINEQYLNEDNQILSCKSMQQVINNNDLITIQYNNIISQTILVIYNLKLKKVITKLNIPSSVSIISVIGSIYISKNNLILVTSYNMLFDLQQNEWVSSFSNGPSSNYINYSIQIEDAILGIDNDNMILYLYDINKRTVVQLFQNYSYYWIQYVQEQIYNNEYEIVFQDYIYLFVNYQYIVAFNLKTLTFSPNQLSYDDYGQDIESGLFSGVSQNFLYLFNSSSVIQLNPDLSVQQVISLRLSSPTLFFYYKSRDGYVLFCNKQSFFKFDLNLLQVVTIQTFVNAQDNPNQVYSLYFIGQNFELACYGFQIIHHKYMKIIKILDTTVNLFKIFYSKTETDSLTTIIDSIIFIPKVIRNIENSPYSYSQLGSDSQIIYADNQNYIVYYYIVDQNLDKFVFSDYEDKLYLFDPSLPSQQQLKTIQTFSSISSLQICTEQQTVIIQTDTQKLYVFNYMTQRIKAINYLQNPYLSLKQMLFCKKNLIVLYSPSILEYFISSGELNPNQTFNIQQMNIEGCKPYYDIDRKILVYPADYQYQFIQVQEKTTSQQFTVCNQDSTVFQYDYQYNYILQIDGKTRSIKIFDALNAQIKYLTNTANYFDIQNVYVDLSNQQIIILDQSPSLIIYQYLQNNFTSQLLQYQKLYGFVIDNNKNAIFFYDSQFIYCHSFPSLKFLDVIYDNLNYSSKITSIALDQQLNVLTVYKDTQDIILYDLQLSIYSEDLFQTQLLEIQNIAFDNNYYLIYNLRNRALSLFQFNQFKDIYIVNQIDSQLLKYAQLLKTSVNQFIYQNFNYILYASVDIIKGKIVKISEAYIKLSIHSIYYNKNLNILLIVENNSNNIYQVSLKNTINTTQLQFILNKSNNGQNIYFNGFIQNDNLIYYSQNILYTYKTNNQLISQQISTSDISLVIKLQKGNSQLQNYSYIPLNQYTNEYDNLNDDLCLIIVQNDSQIKIFNTTSQNIQHSINIDYLVVNVYVESQRQLIFIVGNQGITYIFNYQLMQISVISNPCLIQTKILSDDFFIYVFCNSQLDIYNRINLKRVYPQITLQSLHRVQFTYQKDIFILVQNNLFQVVSLSQNSSTPVILFSKDQNLLKILSFDIIRDVNSNRYLEIIALGLIDIVYYRVSLQQNSQICTYQYQQSDSTIQNNFLQKNIQLNIAYSNQFLRELRIQYQNGQLLQAPPLYGNIYQQGVKLYYFSQSDQTNSSVVLLKDGSIFDNSLITNVLINSVGIKTLGDQVVIINSKKNINKFHLMNINITEIQVPLQFNNIETLIIKNLTISNLNYNNFTDMISFQNCTNIVIENLQVYNSNFTSHSILEFVNSSSVIIVNMTCTNSQIYNLLCLNNVMLFQLNFTNLDKLYIIQNIITQIMVKFSIIQNVNLNKIVGGYFVQQLGCQILNLYDVLVTNSESMSVIDVSDLTIEVVYQSLNITIKNLIVRDSQSITLYISSNNLLMIKSQFFTIKQSQDNLMSIQAKRVLFEETEFINIRSNDTKPILYIQNFEESTLKQTSFKNNQIPLIEFFNQVHDNTIYFQEVIAVQNSCSTQLIFLQLTSSLVIQNSTFSHNKGVINGGVISILNMKQLIIQYSQFQENVCLKGNGGALYLFDVINTQIIYSTFTENQSLMLNGGALYYYSSDQVQICTILNITSQNQFSSNLATQGKGGAIFLSKVNLIIQDSKIFNNRAGIGGGMYYETIVPDSVVDQSIFQKNIFQNNTAFYYGKNLGSTLRGMEISPYQNNDADYEMNLNLDKTISIKNFQSGSQLMLKNINFLDEEQNYLNLTQLNYLNFASQLGKELDGISLQISNSNNKQDILFQGGLVSKYQDNGFSFNVSLTYMPNSNSSFKINSNLLSQLQTSQGSMYIKESQIQLLFFIEFRSCILGEIKLDILNRQICEKCPDGKYSLSQKDWQCQICPESAKSCQGSNISLKNGFWRKNNLSDTIVQCNEESTSCQESNPLSKFGCIEGYIGPLCQQCDFLGKIWQDRYSIAFQSSQCLKCSSRAYFFIFNALFFLIFQFFQIFLAMSRISAQAERYLTIYYLKLGGFIYFSKSELAPANPAYQKILIDHFQVLSIASTFKLQFPSFFNYSSQVVGNPLQISSFAFDCLYPLNLQAVVPYWFFQFLISIITPLILTLLYITFNKLRGKCCKCKNYNSRYNMTSLIYTYLFFFPSIVTFIAKSANCRQIGDQKYTQIDLTLDCRQYDQHGKFLYFAILPFAFIFVIIFPFALLLKIKQQKKNHSKKFQQSIYKFLFEDYREKIYFWDIIRLCIKSLVMITAILLQDYTIINACTNSSVLIAYYSLQMKLKPYKNQNHNYLESQSILISILTINLCLLYQEIILIYNIIGQIISLFIYTVNSYFALKLVIYIFIKPIPSERKKRNIFQQMLFRAKVLFPNIFTIIVIQPKISMAALQKLKKLKQNIKLLALYGIEKQKKDNQQFQTHFSKFLRQSTINNSVRGPLQSQLVKLIDNFQSDSIVNSEILPSEIVPPLQLQNKYFTRLANNTEKKRNNFQFRLLEMEKQSIFTPNISHNSPNRVIEINSFVQMSSTKENEEIQINEKNQSN</sequence>
<evidence type="ECO:0000313" key="2">
    <source>
        <dbReference type="EMBL" id="EAS07499.2"/>
    </source>
</evidence>
<dbReference type="HOGENOM" id="CLU_003191_0_0_1"/>
<organism evidence="2 3">
    <name type="scientific">Tetrahymena thermophila (strain SB210)</name>
    <dbReference type="NCBI Taxonomy" id="312017"/>
    <lineage>
        <taxon>Eukaryota</taxon>
        <taxon>Sar</taxon>
        <taxon>Alveolata</taxon>
        <taxon>Ciliophora</taxon>
        <taxon>Intramacronucleata</taxon>
        <taxon>Oligohymenophorea</taxon>
        <taxon>Hymenostomatida</taxon>
        <taxon>Tetrahymenina</taxon>
        <taxon>Tetrahymenidae</taxon>
        <taxon>Tetrahymena</taxon>
    </lineage>
</organism>
<dbReference type="OrthoDB" id="338325at2759"/>
<dbReference type="RefSeq" id="XP_001027741.2">
    <property type="nucleotide sequence ID" value="XM_001027741.2"/>
</dbReference>
<dbReference type="Proteomes" id="UP000009168">
    <property type="component" value="Unassembled WGS sequence"/>
</dbReference>
<gene>
    <name evidence="2" type="ORF">TTHERM_01035620</name>
</gene>
<dbReference type="InterPro" id="IPR011047">
    <property type="entry name" value="Quinoprotein_ADH-like_sf"/>
</dbReference>
<feature type="transmembrane region" description="Helical" evidence="1">
    <location>
        <begin position="2465"/>
        <end position="2486"/>
    </location>
</feature>
<feature type="transmembrane region" description="Helical" evidence="1">
    <location>
        <begin position="2109"/>
        <end position="2125"/>
    </location>
</feature>
<feature type="transmembrane region" description="Helical" evidence="1">
    <location>
        <begin position="2334"/>
        <end position="2354"/>
    </location>
</feature>
<dbReference type="SUPFAM" id="SSF50998">
    <property type="entry name" value="Quinoprotein alcohol dehydrogenase-like"/>
    <property type="match status" value="2"/>
</dbReference>
<evidence type="ECO:0000313" key="3">
    <source>
        <dbReference type="Proteomes" id="UP000009168"/>
    </source>
</evidence>
<keyword evidence="1 2" id="KW-0812">Transmembrane</keyword>
<feature type="transmembrane region" description="Helical" evidence="1">
    <location>
        <begin position="2283"/>
        <end position="2305"/>
    </location>
</feature>
<dbReference type="GeneID" id="7837638"/>
<dbReference type="SUPFAM" id="SSF51126">
    <property type="entry name" value="Pectin lyase-like"/>
    <property type="match status" value="1"/>
</dbReference>
<feature type="transmembrane region" description="Helical" evidence="1">
    <location>
        <begin position="2192"/>
        <end position="2214"/>
    </location>
</feature>
<accession>Q24I98</accession>
<feature type="transmembrane region" description="Helical" evidence="1">
    <location>
        <begin position="2425"/>
        <end position="2444"/>
    </location>
</feature>
<name>Q24I98_TETTS</name>
<feature type="transmembrane region" description="Helical" evidence="1">
    <location>
        <begin position="2235"/>
        <end position="2252"/>
    </location>
</feature>
<dbReference type="KEGG" id="tet:TTHERM_01035620"/>
<dbReference type="SUPFAM" id="SSF75011">
    <property type="entry name" value="3-carboxy-cis,cis-mucoante lactonizing enzyme"/>
    <property type="match status" value="1"/>
</dbReference>